<sequence length="289" mass="31237">MAVFGICLGSVYKVGDSAGWTIIGNVDYNTWASSKTFQIGDVVIFNYDAQFHNVLQVTLPEFHSCNSSSPIVTYSSGNDSITVTSPGHYYYICGFVGHCEAGQKVDIRVPKSLQPTAIPIAAPPGHLAVPETSPNGLITPSPSKNSAEQENRGNFAVKEAELIALREGLEFAVRLNFQLEAAEVDSLSIVQDLESDFTFSPLVELLHDVSTLIHTLCQAPCQYIPREGNCVAHELASVVCELSMAMGGIVYKVGDAAGWTNIANVDYKSWAAAKNFHVGDTIRKSLFLC</sequence>
<evidence type="ECO:0000259" key="3">
    <source>
        <dbReference type="PROSITE" id="PS51485"/>
    </source>
</evidence>
<evidence type="ECO:0000256" key="1">
    <source>
        <dbReference type="ARBA" id="ARBA00022723"/>
    </source>
</evidence>
<dbReference type="EMBL" id="JBFOLJ010000009">
    <property type="protein sequence ID" value="KAL2507744.1"/>
    <property type="molecule type" value="Genomic_DNA"/>
</dbReference>
<dbReference type="Proteomes" id="UP001604277">
    <property type="component" value="Unassembled WGS sequence"/>
</dbReference>
<keyword evidence="5" id="KW-1185">Reference proteome</keyword>
<keyword evidence="2" id="KW-0325">Glycoprotein</keyword>
<dbReference type="Pfam" id="PF13456">
    <property type="entry name" value="RVT_3"/>
    <property type="match status" value="1"/>
</dbReference>
<dbReference type="Pfam" id="PF02298">
    <property type="entry name" value="Cu_bind_like"/>
    <property type="match status" value="1"/>
</dbReference>
<evidence type="ECO:0000256" key="2">
    <source>
        <dbReference type="ARBA" id="ARBA00023180"/>
    </source>
</evidence>
<comment type="caution">
    <text evidence="4">The sequence shown here is derived from an EMBL/GenBank/DDBJ whole genome shotgun (WGS) entry which is preliminary data.</text>
</comment>
<accession>A0ABD1T4W4</accession>
<dbReference type="AlphaFoldDB" id="A0ABD1T4W4"/>
<gene>
    <name evidence="4" type="ORF">Fot_31391</name>
</gene>
<dbReference type="PROSITE" id="PS51485">
    <property type="entry name" value="PHYTOCYANIN"/>
    <property type="match status" value="2"/>
</dbReference>
<dbReference type="InterPro" id="IPR039391">
    <property type="entry name" value="Phytocyanin-like"/>
</dbReference>
<keyword evidence="1" id="KW-0479">Metal-binding</keyword>
<dbReference type="InterPro" id="IPR044730">
    <property type="entry name" value="RNase_H-like_dom_plant"/>
</dbReference>
<dbReference type="InterPro" id="IPR036397">
    <property type="entry name" value="RNaseH_sf"/>
</dbReference>
<dbReference type="FunFam" id="2.60.40.420:FF:000003">
    <property type="entry name" value="Blue copper"/>
    <property type="match status" value="1"/>
</dbReference>
<dbReference type="InterPro" id="IPR003245">
    <property type="entry name" value="Phytocyanin_dom"/>
</dbReference>
<feature type="domain" description="Phytocyanin" evidence="3">
    <location>
        <begin position="10"/>
        <end position="111"/>
    </location>
</feature>
<protein>
    <submittedName>
        <fullName evidence="4">Phytocyanin domain-containing protein</fullName>
    </submittedName>
</protein>
<feature type="domain" description="Phytocyanin" evidence="3">
    <location>
        <begin position="249"/>
        <end position="289"/>
    </location>
</feature>
<organism evidence="4 5">
    <name type="scientific">Forsythia ovata</name>
    <dbReference type="NCBI Taxonomy" id="205694"/>
    <lineage>
        <taxon>Eukaryota</taxon>
        <taxon>Viridiplantae</taxon>
        <taxon>Streptophyta</taxon>
        <taxon>Embryophyta</taxon>
        <taxon>Tracheophyta</taxon>
        <taxon>Spermatophyta</taxon>
        <taxon>Magnoliopsida</taxon>
        <taxon>eudicotyledons</taxon>
        <taxon>Gunneridae</taxon>
        <taxon>Pentapetalae</taxon>
        <taxon>asterids</taxon>
        <taxon>lamiids</taxon>
        <taxon>Lamiales</taxon>
        <taxon>Oleaceae</taxon>
        <taxon>Forsythieae</taxon>
        <taxon>Forsythia</taxon>
    </lineage>
</organism>
<dbReference type="PANTHER" id="PTHR33021">
    <property type="entry name" value="BLUE COPPER PROTEIN"/>
    <property type="match status" value="1"/>
</dbReference>
<dbReference type="SUPFAM" id="SSF49503">
    <property type="entry name" value="Cupredoxins"/>
    <property type="match status" value="2"/>
</dbReference>
<dbReference type="InterPro" id="IPR002156">
    <property type="entry name" value="RNaseH_domain"/>
</dbReference>
<dbReference type="PANTHER" id="PTHR33021:SF443">
    <property type="entry name" value="MAVICYANIN-LIKE"/>
    <property type="match status" value="1"/>
</dbReference>
<name>A0ABD1T4W4_9LAMI</name>
<reference evidence="5" key="1">
    <citation type="submission" date="2024-07" db="EMBL/GenBank/DDBJ databases">
        <title>Two chromosome-level genome assemblies of Korean endemic species Abeliophyllum distichum and Forsythia ovata (Oleaceae).</title>
        <authorList>
            <person name="Jang H."/>
        </authorList>
    </citation>
    <scope>NUCLEOTIDE SEQUENCE [LARGE SCALE GENOMIC DNA]</scope>
</reference>
<dbReference type="Gene3D" id="3.30.420.10">
    <property type="entry name" value="Ribonuclease H-like superfamily/Ribonuclease H"/>
    <property type="match status" value="1"/>
</dbReference>
<dbReference type="InterPro" id="IPR008972">
    <property type="entry name" value="Cupredoxin"/>
</dbReference>
<dbReference type="Gene3D" id="2.60.40.420">
    <property type="entry name" value="Cupredoxins - blue copper proteins"/>
    <property type="match status" value="2"/>
</dbReference>
<dbReference type="CDD" id="cd06222">
    <property type="entry name" value="RNase_H_like"/>
    <property type="match status" value="1"/>
</dbReference>
<dbReference type="GO" id="GO:0046872">
    <property type="term" value="F:metal ion binding"/>
    <property type="evidence" value="ECO:0007669"/>
    <property type="project" value="UniProtKB-KW"/>
</dbReference>
<evidence type="ECO:0000313" key="4">
    <source>
        <dbReference type="EMBL" id="KAL2507744.1"/>
    </source>
</evidence>
<evidence type="ECO:0000313" key="5">
    <source>
        <dbReference type="Proteomes" id="UP001604277"/>
    </source>
</evidence>
<proteinExistence type="predicted"/>